<name>A0A6N1P1S2_9VIRU</name>
<dbReference type="RefSeq" id="YP_010781644.1">
    <property type="nucleotide sequence ID" value="NC_075039.1"/>
</dbReference>
<reference evidence="2" key="1">
    <citation type="submission" date="2017-01" db="EMBL/GenBank/DDBJ databases">
        <authorList>
            <person name="Assis F.L."/>
            <person name="Abrahao J.S."/>
            <person name="Silva L."/>
            <person name="Khalil J.B."/>
            <person name="Rodrigues R."/>
            <person name="Silva L.S."/>
            <person name="Arantes T."/>
            <person name="Boratto P."/>
            <person name="Andrade M."/>
            <person name="Kroon E.G."/>
            <person name="Ribeiro B."/>
            <person name="Bergier I."/>
            <person name="Seligmann H."/>
            <person name="Ghigo E."/>
            <person name="Colson P."/>
            <person name="Levasseur A."/>
            <person name="Raoult D."/>
            <person name="Scola B.L."/>
        </authorList>
    </citation>
    <scope>NUCLEOTIDE SEQUENCE</scope>
    <source>
        <strain evidence="2">Soda lake</strain>
    </source>
</reference>
<dbReference type="KEGG" id="vg:80518408"/>
<feature type="compositionally biased region" description="Acidic residues" evidence="1">
    <location>
        <begin position="138"/>
        <end position="153"/>
    </location>
</feature>
<feature type="region of interest" description="Disordered" evidence="1">
    <location>
        <begin position="170"/>
        <end position="195"/>
    </location>
</feature>
<sequence>MSEVSCINFTYKSPHQDIESVMGFNSDGSVNIKYTLISLRNLLSHNINILNKLIEKSENITNIIPIGYGVVGINIDSPTITQYLLDENILTKMSENMEDEVEIGEFNFSDDEETNQDRLNIVNNLTNHNDTNNIFDNDLSESDSDSESDDIIDDEKNTKSILSKYIGIINERNSDESEEEENSQDESDLEDKENE</sequence>
<protein>
    <submittedName>
        <fullName evidence="2">Uncharacterized protein</fullName>
    </submittedName>
</protein>
<feature type="region of interest" description="Disordered" evidence="1">
    <location>
        <begin position="130"/>
        <end position="156"/>
    </location>
</feature>
<evidence type="ECO:0000313" key="2">
    <source>
        <dbReference type="EMBL" id="QKU34991.1"/>
    </source>
</evidence>
<dbReference type="EMBL" id="KY523104">
    <property type="protein sequence ID" value="QKU34991.1"/>
    <property type="molecule type" value="Genomic_DNA"/>
</dbReference>
<reference evidence="2" key="2">
    <citation type="journal article" date="2018" name="Nat. Commun.">
        <title>Tailed giant Tupanvirus possesses the most complete translational apparatus of the known virosphere.</title>
        <authorList>
            <person name="Abrahao J."/>
            <person name="Silva L."/>
            <person name="Silva L.S."/>
            <person name="Khalil J.Y.B."/>
            <person name="Rodrigues R."/>
            <person name="Arantes T."/>
            <person name="Assis F."/>
            <person name="Boratto P."/>
            <person name="Andrade M."/>
            <person name="Kroon E.G."/>
            <person name="Ribeiro B."/>
            <person name="Bergier I."/>
            <person name="Seligmann H."/>
            <person name="Ghigo E."/>
            <person name="Colson P."/>
            <person name="Levasseur A."/>
            <person name="Kroemer G."/>
            <person name="Raoult D."/>
            <person name="La Scola B."/>
        </authorList>
    </citation>
    <scope>NUCLEOTIDE SEQUENCE [LARGE SCALE GENOMIC DNA]</scope>
    <source>
        <strain evidence="2">Soda lake</strain>
    </source>
</reference>
<accession>A0A6N1P1S2</accession>
<evidence type="ECO:0000256" key="1">
    <source>
        <dbReference type="SAM" id="MobiDB-lite"/>
    </source>
</evidence>
<proteinExistence type="predicted"/>
<feature type="compositionally biased region" description="Acidic residues" evidence="1">
    <location>
        <begin position="176"/>
        <end position="195"/>
    </location>
</feature>
<organism evidence="2">
    <name type="scientific">Tupanvirus soda lake</name>
    <dbReference type="NCBI Taxonomy" id="2126985"/>
    <lineage>
        <taxon>Viruses</taxon>
        <taxon>Varidnaviria</taxon>
        <taxon>Bamfordvirae</taxon>
        <taxon>Nucleocytoviricota</taxon>
        <taxon>Megaviricetes</taxon>
        <taxon>Imitervirales</taxon>
        <taxon>Mimiviridae</taxon>
        <taxon>Megamimivirinae</taxon>
        <taxon>Tupanvirus</taxon>
        <taxon>Tupanvirus salinum</taxon>
    </lineage>
</organism>
<dbReference type="GeneID" id="80518408"/>